<feature type="region of interest" description="Disordered" evidence="1">
    <location>
        <begin position="364"/>
        <end position="387"/>
    </location>
</feature>
<evidence type="ECO:0000313" key="2">
    <source>
        <dbReference type="EMBL" id="KAJ9602653.1"/>
    </source>
</evidence>
<protein>
    <submittedName>
        <fullName evidence="2">Uncharacterized protein</fullName>
    </submittedName>
</protein>
<name>A0AA38WWW4_9EURO</name>
<feature type="compositionally biased region" description="Basic and acidic residues" evidence="1">
    <location>
        <begin position="365"/>
        <end position="387"/>
    </location>
</feature>
<dbReference type="AlphaFoldDB" id="A0AA38WWW4"/>
<dbReference type="Proteomes" id="UP001172673">
    <property type="component" value="Unassembled WGS sequence"/>
</dbReference>
<gene>
    <name evidence="2" type="ORF">H2200_012846</name>
</gene>
<evidence type="ECO:0000313" key="3">
    <source>
        <dbReference type="Proteomes" id="UP001172673"/>
    </source>
</evidence>
<dbReference type="EMBL" id="JAPDRK010000025">
    <property type="protein sequence ID" value="KAJ9602653.1"/>
    <property type="molecule type" value="Genomic_DNA"/>
</dbReference>
<keyword evidence="3" id="KW-1185">Reference proteome</keyword>
<proteinExistence type="predicted"/>
<accession>A0AA38WWW4</accession>
<organism evidence="2 3">
    <name type="scientific">Cladophialophora chaetospira</name>
    <dbReference type="NCBI Taxonomy" id="386627"/>
    <lineage>
        <taxon>Eukaryota</taxon>
        <taxon>Fungi</taxon>
        <taxon>Dikarya</taxon>
        <taxon>Ascomycota</taxon>
        <taxon>Pezizomycotina</taxon>
        <taxon>Eurotiomycetes</taxon>
        <taxon>Chaetothyriomycetidae</taxon>
        <taxon>Chaetothyriales</taxon>
        <taxon>Herpotrichiellaceae</taxon>
        <taxon>Cladophialophora</taxon>
    </lineage>
</organism>
<reference evidence="2" key="1">
    <citation type="submission" date="2022-10" db="EMBL/GenBank/DDBJ databases">
        <title>Culturing micro-colonial fungi from biological soil crusts in the Mojave desert and describing Neophaeococcomyces mojavensis, and introducing the new genera and species Taxawa tesnikishii.</title>
        <authorList>
            <person name="Kurbessoian T."/>
            <person name="Stajich J.E."/>
        </authorList>
    </citation>
    <scope>NUCLEOTIDE SEQUENCE</scope>
    <source>
        <strain evidence="2">TK_41</strain>
    </source>
</reference>
<evidence type="ECO:0000256" key="1">
    <source>
        <dbReference type="SAM" id="MobiDB-lite"/>
    </source>
</evidence>
<sequence>MSSIAIEEEHFLDHEGRRAMAMIITQSPPVAHNVPPITFSFYVHCDFPYLNSKVHSITLRLFCHEMMKYLQLSGFFNRTTERIVRLEIYDGRDRPAHASDNCRLIEQQAMTHQRDERVFRARNHCIEASGQAVFEANRNPYLLQTERIAIQEDLRLHQQLSNRYMVERINSSWGYLCNTGKEPLQQIVDEHEHPQYGQGTWMMNDNGTRTAIPGNAFFSGRDLPTSTKLEWYSYGPQCPEPKGHMLNPKFQADGLILPLVSNFWKGNPFQFMIFFLDIENHDPTGNSLKDGLKVSFFDRRCNAEDDQLKDGGDVKKQATQKKWHEMSKVRWSEDSTELGLRDLLLAALSDDMRLGKSENMQVVKQEADAENKQHVKREPSEPDDSKVIVKMEKLME</sequence>
<comment type="caution">
    <text evidence="2">The sequence shown here is derived from an EMBL/GenBank/DDBJ whole genome shotgun (WGS) entry which is preliminary data.</text>
</comment>